<sequence length="132" mass="14892">MSKQQLSPTVLAKHVSRILSRWPTDLLRPTPVSIQTYLKSRLQSSPSPSSTTSAPSSQPTTTTTTLPASSINALYTLLENRYQTRYPLPRSLRYPKSNPSYYDGLITEFKEAPGRSWWGGVKKRVSGFLRFK</sequence>
<dbReference type="Pfam" id="PF20180">
    <property type="entry name" value="UQCC2_CBP6"/>
    <property type="match status" value="1"/>
</dbReference>
<proteinExistence type="predicted"/>
<gene>
    <name evidence="2" type="ORF">AJ80_09772</name>
</gene>
<name>A0A2B7WJX1_POLH7</name>
<reference evidence="2 3" key="1">
    <citation type="submission" date="2017-10" db="EMBL/GenBank/DDBJ databases">
        <title>Comparative genomics in systemic dimorphic fungi from Ajellomycetaceae.</title>
        <authorList>
            <person name="Munoz J.F."/>
            <person name="Mcewen J.G."/>
            <person name="Clay O.K."/>
            <person name="Cuomo C.A."/>
        </authorList>
    </citation>
    <scope>NUCLEOTIDE SEQUENCE [LARGE SCALE GENOMIC DNA]</scope>
    <source>
        <strain evidence="2 3">UAMH7299</strain>
    </source>
</reference>
<dbReference type="GO" id="GO:0061671">
    <property type="term" value="C:Cbp3p-Cbp6 complex"/>
    <property type="evidence" value="ECO:0007669"/>
    <property type="project" value="InterPro"/>
</dbReference>
<dbReference type="PANTHER" id="PTHR28250:SF1">
    <property type="entry name" value="CYTOCHROME B PRE-MRNA-PROCESSING PROTEIN 6"/>
    <property type="match status" value="1"/>
</dbReference>
<dbReference type="GO" id="GO:0034551">
    <property type="term" value="P:mitochondrial respiratory chain complex III assembly"/>
    <property type="evidence" value="ECO:0007669"/>
    <property type="project" value="TreeGrafter"/>
</dbReference>
<feature type="compositionally biased region" description="Low complexity" evidence="1">
    <location>
        <begin position="42"/>
        <end position="67"/>
    </location>
</feature>
<dbReference type="InterPro" id="IPR037653">
    <property type="entry name" value="Cbp6"/>
</dbReference>
<protein>
    <submittedName>
        <fullName evidence="2">Uncharacterized protein</fullName>
    </submittedName>
</protein>
<feature type="region of interest" description="Disordered" evidence="1">
    <location>
        <begin position="40"/>
        <end position="67"/>
    </location>
</feature>
<dbReference type="AlphaFoldDB" id="A0A2B7WJX1"/>
<dbReference type="PANTHER" id="PTHR28250">
    <property type="entry name" value="CYTOCHROME B PRE-MRNA-PROCESSING PROTEIN 6"/>
    <property type="match status" value="1"/>
</dbReference>
<dbReference type="OrthoDB" id="2107880at2759"/>
<dbReference type="EMBL" id="PDNA01000343">
    <property type="protein sequence ID" value="PGG96838.1"/>
    <property type="molecule type" value="Genomic_DNA"/>
</dbReference>
<dbReference type="Proteomes" id="UP000224634">
    <property type="component" value="Unassembled WGS sequence"/>
</dbReference>
<evidence type="ECO:0000313" key="2">
    <source>
        <dbReference type="EMBL" id="PGG96838.1"/>
    </source>
</evidence>
<dbReference type="STRING" id="1447883.A0A2B7WJX1"/>
<comment type="caution">
    <text evidence="2">The sequence shown here is derived from an EMBL/GenBank/DDBJ whole genome shotgun (WGS) entry which is preliminary data.</text>
</comment>
<accession>A0A2B7WJX1</accession>
<organism evidence="2 3">
    <name type="scientific">Polytolypa hystricis (strain UAMH7299)</name>
    <dbReference type="NCBI Taxonomy" id="1447883"/>
    <lineage>
        <taxon>Eukaryota</taxon>
        <taxon>Fungi</taxon>
        <taxon>Dikarya</taxon>
        <taxon>Ascomycota</taxon>
        <taxon>Pezizomycotina</taxon>
        <taxon>Eurotiomycetes</taxon>
        <taxon>Eurotiomycetidae</taxon>
        <taxon>Onygenales</taxon>
        <taxon>Onygenales incertae sedis</taxon>
        <taxon>Polytolypa</taxon>
    </lineage>
</organism>
<evidence type="ECO:0000313" key="3">
    <source>
        <dbReference type="Proteomes" id="UP000224634"/>
    </source>
</evidence>
<keyword evidence="3" id="KW-1185">Reference proteome</keyword>
<evidence type="ECO:0000256" key="1">
    <source>
        <dbReference type="SAM" id="MobiDB-lite"/>
    </source>
</evidence>
<dbReference type="GO" id="GO:0043022">
    <property type="term" value="F:ribosome binding"/>
    <property type="evidence" value="ECO:0007669"/>
    <property type="project" value="InterPro"/>
</dbReference>